<dbReference type="Pfam" id="PF04681">
    <property type="entry name" value="Bys1"/>
    <property type="match status" value="1"/>
</dbReference>
<comment type="caution">
    <text evidence="2">The sequence shown here is derived from an EMBL/GenBank/DDBJ whole genome shotgun (WGS) entry which is preliminary data.</text>
</comment>
<dbReference type="InterPro" id="IPR006771">
    <property type="entry name" value="CetA-like"/>
</dbReference>
<dbReference type="SUPFAM" id="SSF49870">
    <property type="entry name" value="Osmotin, thaumatin-like protein"/>
    <property type="match status" value="1"/>
</dbReference>
<reference evidence="2 3" key="1">
    <citation type="submission" date="2018-10" db="EMBL/GenBank/DDBJ databases">
        <title>Fifty Aureobasidium pullulans genomes reveal a recombining polyextremotolerant generalist.</title>
        <authorList>
            <person name="Gostincar C."/>
            <person name="Turk M."/>
            <person name="Zajc J."/>
            <person name="Gunde-Cimerman N."/>
        </authorList>
    </citation>
    <scope>NUCLEOTIDE SEQUENCE [LARGE SCALE GENOMIC DNA]</scope>
    <source>
        <strain evidence="2 3">EXF-10507</strain>
    </source>
</reference>
<evidence type="ECO:0000313" key="2">
    <source>
        <dbReference type="EMBL" id="THW90232.1"/>
    </source>
</evidence>
<protein>
    <submittedName>
        <fullName evidence="2">Uncharacterized protein</fullName>
    </submittedName>
</protein>
<evidence type="ECO:0000256" key="1">
    <source>
        <dbReference type="SAM" id="MobiDB-lite"/>
    </source>
</evidence>
<evidence type="ECO:0000313" key="3">
    <source>
        <dbReference type="Proteomes" id="UP000304928"/>
    </source>
</evidence>
<organism evidence="2 3">
    <name type="scientific">Aureobasidium pullulans</name>
    <name type="common">Black yeast</name>
    <name type="synonym">Pullularia pullulans</name>
    <dbReference type="NCBI Taxonomy" id="5580"/>
    <lineage>
        <taxon>Eukaryota</taxon>
        <taxon>Fungi</taxon>
        <taxon>Dikarya</taxon>
        <taxon>Ascomycota</taxon>
        <taxon>Pezizomycotina</taxon>
        <taxon>Dothideomycetes</taxon>
        <taxon>Dothideomycetidae</taxon>
        <taxon>Dothideales</taxon>
        <taxon>Saccotheciaceae</taxon>
        <taxon>Aureobasidium</taxon>
    </lineage>
</organism>
<accession>A0A4S9BB13</accession>
<dbReference type="EMBL" id="QZAR01000068">
    <property type="protein sequence ID" value="THW90232.1"/>
    <property type="molecule type" value="Genomic_DNA"/>
</dbReference>
<dbReference type="AlphaFoldDB" id="A0A4S9BB13"/>
<gene>
    <name evidence="2" type="ORF">D6D15_04699</name>
</gene>
<proteinExistence type="predicted"/>
<dbReference type="InterPro" id="IPR037176">
    <property type="entry name" value="Osmotin/thaumatin-like_sf"/>
</dbReference>
<dbReference type="PANTHER" id="PTHR36195">
    <property type="entry name" value="DOMAIN PROTEIN, PUTATIVE (AFU_ORTHOLOGUE AFUA_5G01990)-RELATED-RELATED"/>
    <property type="match status" value="1"/>
</dbReference>
<name>A0A4S9BB13_AURPU</name>
<dbReference type="Proteomes" id="UP000304928">
    <property type="component" value="Unassembled WGS sequence"/>
</dbReference>
<sequence>MTAPERPGTWTEWSVASTFRTPTRTRSLSVNSLPAVIHQLVGHYPSIGFAREKAHVINMKNSVFATAALVAAAAADNVGSAIVVNKCNYDVTLVNVPSSDGGYSEIDKTLSPYDTYTQAWTSLSNGNGWSIKLSNSTSLENILQYEYTYQNDGTIWYDLSEVNGNPWDGDWEITADSSSCTPKQQAYRYATDDAYGMQACPADSTITVTLCSGEEQNDGAASSMSSSVQAQTTTSKFSTTVPAPTTSAAQAPTTTFQTSTITQAASSDSGNSGDVIVTATYVVTTTQWNHHWGSFTKRDHHHRRHPHGN</sequence>
<feature type="region of interest" description="Disordered" evidence="1">
    <location>
        <begin position="234"/>
        <end position="256"/>
    </location>
</feature>